<comment type="caution">
    <text evidence="1">The sequence shown here is derived from an EMBL/GenBank/DDBJ whole genome shotgun (WGS) entry which is preliminary data.</text>
</comment>
<dbReference type="Proteomes" id="UP001331515">
    <property type="component" value="Unassembled WGS sequence"/>
</dbReference>
<dbReference type="EMBL" id="JAURVH010001526">
    <property type="protein sequence ID" value="KAK5916661.1"/>
    <property type="molecule type" value="Genomic_DNA"/>
</dbReference>
<reference evidence="1 2" key="1">
    <citation type="journal article" date="2023" name="Mol. Biol. Evol.">
        <title>Genomics of Secondarily Temperate Adaptation in the Only Non-Antarctic Icefish.</title>
        <authorList>
            <person name="Rivera-Colon A.G."/>
            <person name="Rayamajhi N."/>
            <person name="Minhas B.F."/>
            <person name="Madrigal G."/>
            <person name="Bilyk K.T."/>
            <person name="Yoon V."/>
            <person name="Hune M."/>
            <person name="Gregory S."/>
            <person name="Cheng C.H.C."/>
            <person name="Catchen J.M."/>
        </authorList>
    </citation>
    <scope>NUCLEOTIDE SEQUENCE [LARGE SCALE GENOMIC DNA]</scope>
    <source>
        <tissue evidence="1">White muscle</tissue>
    </source>
</reference>
<keyword evidence="2" id="KW-1185">Reference proteome</keyword>
<name>A0AAN8D4Z2_CHAGU</name>
<evidence type="ECO:0000313" key="2">
    <source>
        <dbReference type="Proteomes" id="UP001331515"/>
    </source>
</evidence>
<protein>
    <submittedName>
        <fullName evidence="1">Uncharacterized protein</fullName>
    </submittedName>
</protein>
<organism evidence="1 2">
    <name type="scientific">Champsocephalus gunnari</name>
    <name type="common">Mackerel icefish</name>
    <dbReference type="NCBI Taxonomy" id="52237"/>
    <lineage>
        <taxon>Eukaryota</taxon>
        <taxon>Metazoa</taxon>
        <taxon>Chordata</taxon>
        <taxon>Craniata</taxon>
        <taxon>Vertebrata</taxon>
        <taxon>Euteleostomi</taxon>
        <taxon>Actinopterygii</taxon>
        <taxon>Neopterygii</taxon>
        <taxon>Teleostei</taxon>
        <taxon>Neoteleostei</taxon>
        <taxon>Acanthomorphata</taxon>
        <taxon>Eupercaria</taxon>
        <taxon>Perciformes</taxon>
        <taxon>Notothenioidei</taxon>
        <taxon>Channichthyidae</taxon>
        <taxon>Champsocephalus</taxon>
    </lineage>
</organism>
<dbReference type="AlphaFoldDB" id="A0AAN8D4Z2"/>
<proteinExistence type="predicted"/>
<evidence type="ECO:0000313" key="1">
    <source>
        <dbReference type="EMBL" id="KAK5916661.1"/>
    </source>
</evidence>
<gene>
    <name evidence="1" type="ORF">CgunFtcFv8_011624</name>
</gene>
<sequence>MRKLRGLQTLFAWGGERERQVGASCHITPCKCFGKARGSGCALVFPLTLLDMLAVIRLSCTLFQHRGSA</sequence>
<accession>A0AAN8D4Z2</accession>